<feature type="chain" id="PRO_5020764470" evidence="1">
    <location>
        <begin position="24"/>
        <end position="492"/>
    </location>
</feature>
<keyword evidence="1" id="KW-0732">Signal</keyword>
<dbReference type="EMBL" id="ML002213">
    <property type="protein sequence ID" value="RKP40343.1"/>
    <property type="molecule type" value="Genomic_DNA"/>
</dbReference>
<keyword evidence="3" id="KW-1185">Reference proteome</keyword>
<evidence type="ECO:0000256" key="1">
    <source>
        <dbReference type="SAM" id="SignalP"/>
    </source>
</evidence>
<reference evidence="3" key="1">
    <citation type="journal article" date="2018" name="Nat. Microbiol.">
        <title>Leveraging single-cell genomics to expand the fungal tree of life.</title>
        <authorList>
            <person name="Ahrendt S.R."/>
            <person name="Quandt C.A."/>
            <person name="Ciobanu D."/>
            <person name="Clum A."/>
            <person name="Salamov A."/>
            <person name="Andreopoulos B."/>
            <person name="Cheng J.F."/>
            <person name="Woyke T."/>
            <person name="Pelin A."/>
            <person name="Henrissat B."/>
            <person name="Reynolds N.K."/>
            <person name="Benny G.L."/>
            <person name="Smith M.E."/>
            <person name="James T.Y."/>
            <person name="Grigoriev I.V."/>
        </authorList>
    </citation>
    <scope>NUCLEOTIDE SEQUENCE [LARGE SCALE GENOMIC DNA]</scope>
    <source>
        <strain evidence="3">RSA 468</strain>
    </source>
</reference>
<gene>
    <name evidence="2" type="ORF">BJ085DRAFT_37237</name>
</gene>
<protein>
    <submittedName>
        <fullName evidence="2">Uncharacterized protein</fullName>
    </submittedName>
</protein>
<dbReference type="Proteomes" id="UP000268162">
    <property type="component" value="Unassembled WGS sequence"/>
</dbReference>
<evidence type="ECO:0000313" key="2">
    <source>
        <dbReference type="EMBL" id="RKP40343.1"/>
    </source>
</evidence>
<evidence type="ECO:0000313" key="3">
    <source>
        <dbReference type="Proteomes" id="UP000268162"/>
    </source>
</evidence>
<organism evidence="2 3">
    <name type="scientific">Dimargaris cristalligena</name>
    <dbReference type="NCBI Taxonomy" id="215637"/>
    <lineage>
        <taxon>Eukaryota</taxon>
        <taxon>Fungi</taxon>
        <taxon>Fungi incertae sedis</taxon>
        <taxon>Zoopagomycota</taxon>
        <taxon>Kickxellomycotina</taxon>
        <taxon>Dimargaritomycetes</taxon>
        <taxon>Dimargaritales</taxon>
        <taxon>Dimargaritaceae</taxon>
        <taxon>Dimargaris</taxon>
    </lineage>
</organism>
<proteinExistence type="predicted"/>
<feature type="signal peptide" evidence="1">
    <location>
        <begin position="1"/>
        <end position="23"/>
    </location>
</feature>
<dbReference type="AlphaFoldDB" id="A0A4Q0A2K2"/>
<name>A0A4Q0A2K2_9FUNG</name>
<accession>A0A4Q0A2K2</accession>
<sequence length="492" mass="54975">MPGIKYWGRVLLISSLLAAQASGSPIFDKIKGLLNNRLGQSRTNLAGSFNTLVETNLSNPTTPMTSTANSSPALTVTGDVGPANSANSHIVWLESLFLPYLALLKDNQAHRQSVNFPIYVHGSLVVTEDDLFSEYNDHLFWRSSSYATHRVKPNDPTKSDLDIGYIELGTFFPLDRERLFPLMSLVREDDTMAMETLVEYLLNETVRGNLYWTMVNALPEVARREIPEYFFHGPTTAADGTTAVQDLNEVQQAMVCDSFTFSHVIPTIMVYHLYLNKLASLEAFVAHLSDPKQEAQLGNLRSTVLGQAVFLSSLVFGMDLNSKNTQSIVDTLTQKWVLELPEGQGGWVAECSLEADQFKRDVLAKVNREPFTHDPYQLQNYNYGASMQRCFKRMLLNPRMFINTPDGHLFLPVSARMVGESHAVNEAVDWEPTVKPADKASDPMENVTDLPHISAPGVNPANTDIPLSVVTKFTADKRPRPKVYYINGKHYI</sequence>